<feature type="transmembrane region" description="Helical" evidence="9">
    <location>
        <begin position="178"/>
        <end position="204"/>
    </location>
</feature>
<dbReference type="EMBL" id="CAJNOM010000169">
    <property type="protein sequence ID" value="CAF1173916.1"/>
    <property type="molecule type" value="Genomic_DNA"/>
</dbReference>
<sequence length="367" mass="41655">MSTTTTNIVWLQNNQDEPIPIELRTYIALFTNEDACYQFISSLPPTLRGLTLVVTDSTISMDRLTKLKQISCIYMLSSTKPQIKNSSKFHGIFHDRQSLINQIVADLNRTKSLPPGFFTGIMAPFQGFYFILTHPSVWTRALIPAIIFTILLLIFSIPGLWGMYVFTDHLKQQHTSRWIYLGIWLLRIVLYIVAIFLSLILALITAQPLSAPALESLVRAQERELKYPNRPEEGFCSSVWRSIRVAVISILFSICIFIVLTLAEFFFPPAIIITMPLKFLVTGFILAYDIIDYPLSLHLFGVRERTPWFRHYIWATLGFGLSMEIIFLIPGAFLLLLPAGVCGATILVIAAERAQIDQPLLLIEIPT</sequence>
<evidence type="ECO:0000313" key="14">
    <source>
        <dbReference type="Proteomes" id="UP000663832"/>
    </source>
</evidence>
<dbReference type="InterPro" id="IPR059112">
    <property type="entry name" value="CysZ/EI24"/>
</dbReference>
<dbReference type="PANTHER" id="PTHR37468">
    <property type="entry name" value="SULFATE TRANSPORTER CYSZ"/>
    <property type="match status" value="1"/>
</dbReference>
<feature type="transmembrane region" description="Helical" evidence="9">
    <location>
        <begin position="270"/>
        <end position="291"/>
    </location>
</feature>
<evidence type="ECO:0000313" key="12">
    <source>
        <dbReference type="EMBL" id="CAF1173916.1"/>
    </source>
</evidence>
<dbReference type="GO" id="GO:0000103">
    <property type="term" value="P:sulfate assimilation"/>
    <property type="evidence" value="ECO:0007669"/>
    <property type="project" value="TreeGrafter"/>
</dbReference>
<protein>
    <submittedName>
        <fullName evidence="10">Uncharacterized protein</fullName>
    </submittedName>
</protein>
<gene>
    <name evidence="13" type="ORF">BJG266_LOCUS27011</name>
    <name evidence="10" type="ORF">BJG266_LOCUS5108</name>
    <name evidence="11" type="ORF">QVE165_LOCUS24264</name>
    <name evidence="12" type="ORF">QVE165_LOCUS24281</name>
</gene>
<keyword evidence="2" id="KW-0813">Transport</keyword>
<evidence type="ECO:0000256" key="9">
    <source>
        <dbReference type="SAM" id="Phobius"/>
    </source>
</evidence>
<comment type="caution">
    <text evidence="10">The sequence shown here is derived from an EMBL/GenBank/DDBJ whole genome shotgun (WGS) entry which is preliminary data.</text>
</comment>
<dbReference type="GO" id="GO:0009675">
    <property type="term" value="F:high-affinity sulfate:proton symporter activity"/>
    <property type="evidence" value="ECO:0007669"/>
    <property type="project" value="TreeGrafter"/>
</dbReference>
<proteinExistence type="predicted"/>
<evidence type="ECO:0000313" key="13">
    <source>
        <dbReference type="EMBL" id="CAF1202927.1"/>
    </source>
</evidence>
<keyword evidence="5" id="KW-0028">Amino-acid biosynthesis</keyword>
<evidence type="ECO:0000256" key="1">
    <source>
        <dbReference type="ARBA" id="ARBA00004141"/>
    </source>
</evidence>
<evidence type="ECO:0000256" key="6">
    <source>
        <dbReference type="ARBA" id="ARBA00022692"/>
    </source>
</evidence>
<keyword evidence="7 9" id="KW-1133">Transmembrane helix</keyword>
<dbReference type="Pfam" id="PF07264">
    <property type="entry name" value="EI24"/>
    <property type="match status" value="1"/>
</dbReference>
<keyword evidence="8 9" id="KW-0472">Membrane</keyword>
<evidence type="ECO:0000256" key="4">
    <source>
        <dbReference type="ARBA" id="ARBA00022519"/>
    </source>
</evidence>
<feature type="transmembrane region" description="Helical" evidence="9">
    <location>
        <begin position="141"/>
        <end position="166"/>
    </location>
</feature>
<feature type="transmembrane region" description="Helical" evidence="9">
    <location>
        <begin position="243"/>
        <end position="263"/>
    </location>
</feature>
<keyword evidence="3" id="KW-1003">Cell membrane</keyword>
<dbReference type="PANTHER" id="PTHR37468:SF1">
    <property type="entry name" value="SULFATE TRANSPORTER CYSZ"/>
    <property type="match status" value="1"/>
</dbReference>
<accession>A0A813SGR1</accession>
<dbReference type="Proteomes" id="UP000663877">
    <property type="component" value="Unassembled WGS sequence"/>
</dbReference>
<dbReference type="GO" id="GO:0019344">
    <property type="term" value="P:cysteine biosynthetic process"/>
    <property type="evidence" value="ECO:0007669"/>
    <property type="project" value="TreeGrafter"/>
</dbReference>
<evidence type="ECO:0000256" key="2">
    <source>
        <dbReference type="ARBA" id="ARBA00022448"/>
    </source>
</evidence>
<dbReference type="InterPro" id="IPR050480">
    <property type="entry name" value="CysZ-like"/>
</dbReference>
<evidence type="ECO:0000256" key="7">
    <source>
        <dbReference type="ARBA" id="ARBA00022989"/>
    </source>
</evidence>
<dbReference type="EMBL" id="CAJNOI010000238">
    <property type="protein sequence ID" value="CAF1202927.1"/>
    <property type="molecule type" value="Genomic_DNA"/>
</dbReference>
<dbReference type="EMBL" id="CAJNOM010000169">
    <property type="protein sequence ID" value="CAF1173620.1"/>
    <property type="molecule type" value="Genomic_DNA"/>
</dbReference>
<dbReference type="EMBL" id="CAJNOI010000013">
    <property type="protein sequence ID" value="CAF0799252.1"/>
    <property type="molecule type" value="Genomic_DNA"/>
</dbReference>
<keyword evidence="14" id="KW-1185">Reference proteome</keyword>
<feature type="transmembrane region" description="Helical" evidence="9">
    <location>
        <begin position="117"/>
        <end position="135"/>
    </location>
</feature>
<dbReference type="OrthoDB" id="10008572at2759"/>
<dbReference type="GO" id="GO:0005886">
    <property type="term" value="C:plasma membrane"/>
    <property type="evidence" value="ECO:0007669"/>
    <property type="project" value="TreeGrafter"/>
</dbReference>
<evidence type="ECO:0000313" key="10">
    <source>
        <dbReference type="EMBL" id="CAF0799252.1"/>
    </source>
</evidence>
<keyword evidence="6 9" id="KW-0812">Transmembrane</keyword>
<comment type="subcellular location">
    <subcellularLocation>
        <location evidence="1">Membrane</location>
        <topology evidence="1">Multi-pass membrane protein</topology>
    </subcellularLocation>
</comment>
<keyword evidence="4" id="KW-0997">Cell inner membrane</keyword>
<evidence type="ECO:0000313" key="11">
    <source>
        <dbReference type="EMBL" id="CAF1173620.1"/>
    </source>
</evidence>
<feature type="transmembrane region" description="Helical" evidence="9">
    <location>
        <begin position="311"/>
        <end position="337"/>
    </location>
</feature>
<evidence type="ECO:0000256" key="8">
    <source>
        <dbReference type="ARBA" id="ARBA00023136"/>
    </source>
</evidence>
<name>A0A813SGR1_9BILA</name>
<evidence type="ECO:0000313" key="15">
    <source>
        <dbReference type="Proteomes" id="UP000663877"/>
    </source>
</evidence>
<evidence type="ECO:0000256" key="5">
    <source>
        <dbReference type="ARBA" id="ARBA00022605"/>
    </source>
</evidence>
<dbReference type="Proteomes" id="UP000663832">
    <property type="component" value="Unassembled WGS sequence"/>
</dbReference>
<dbReference type="AlphaFoldDB" id="A0A813SGR1"/>
<evidence type="ECO:0000256" key="3">
    <source>
        <dbReference type="ARBA" id="ARBA00022475"/>
    </source>
</evidence>
<reference evidence="10" key="1">
    <citation type="submission" date="2021-02" db="EMBL/GenBank/DDBJ databases">
        <authorList>
            <person name="Nowell W R."/>
        </authorList>
    </citation>
    <scope>NUCLEOTIDE SEQUENCE</scope>
</reference>
<organism evidence="10 15">
    <name type="scientific">Adineta steineri</name>
    <dbReference type="NCBI Taxonomy" id="433720"/>
    <lineage>
        <taxon>Eukaryota</taxon>
        <taxon>Metazoa</taxon>
        <taxon>Spiralia</taxon>
        <taxon>Gnathifera</taxon>
        <taxon>Rotifera</taxon>
        <taxon>Eurotatoria</taxon>
        <taxon>Bdelloidea</taxon>
        <taxon>Adinetida</taxon>
        <taxon>Adinetidae</taxon>
        <taxon>Adineta</taxon>
    </lineage>
</organism>